<gene>
    <name evidence="7" type="primary">trmY_1</name>
    <name evidence="6" type="synonym">trmY</name>
    <name evidence="7" type="ORF">MPEBLZ_02858</name>
</gene>
<dbReference type="InterPro" id="IPR029028">
    <property type="entry name" value="Alpha/beta_knot_MTases"/>
</dbReference>
<feature type="binding site" evidence="6">
    <location>
        <position position="143"/>
    </location>
    <ligand>
        <name>S-adenosyl-L-methionine</name>
        <dbReference type="ChEBI" id="CHEBI:59789"/>
    </ligand>
</feature>
<organism evidence="7 8">
    <name type="scientific">Candidatus Methanoperedens nitratireducens</name>
    <dbReference type="NCBI Taxonomy" id="1392998"/>
    <lineage>
        <taxon>Archaea</taxon>
        <taxon>Methanobacteriati</taxon>
        <taxon>Methanobacteriota</taxon>
        <taxon>Stenosarchaea group</taxon>
        <taxon>Methanomicrobia</taxon>
        <taxon>Methanosarcinales</taxon>
        <taxon>ANME-2 cluster</taxon>
        <taxon>Candidatus Methanoperedentaceae</taxon>
        <taxon>Candidatus Methanoperedens</taxon>
    </lineage>
</organism>
<dbReference type="EC" id="2.1.1.257" evidence="6"/>
<evidence type="ECO:0000256" key="5">
    <source>
        <dbReference type="ARBA" id="ARBA00022694"/>
    </source>
</evidence>
<dbReference type="HAMAP" id="MF_00587">
    <property type="entry name" value="tRNA_methyltr_TrmY"/>
    <property type="match status" value="1"/>
</dbReference>
<comment type="similarity">
    <text evidence="6">Belongs to the methyltransferase superfamily. TrmY family.</text>
</comment>
<evidence type="ECO:0000256" key="6">
    <source>
        <dbReference type="HAMAP-Rule" id="MF_00587"/>
    </source>
</evidence>
<evidence type="ECO:0000313" key="8">
    <source>
        <dbReference type="Proteomes" id="UP000050360"/>
    </source>
</evidence>
<dbReference type="AlphaFoldDB" id="A0A0P7ZG42"/>
<comment type="function">
    <text evidence="6">Specifically catalyzes the N1-methylation of pseudouridine at position 54 (Psi54) in tRNAs.</text>
</comment>
<dbReference type="GO" id="GO:0008175">
    <property type="term" value="F:tRNA methyltransferase activity"/>
    <property type="evidence" value="ECO:0007669"/>
    <property type="project" value="UniProtKB-UniRule"/>
</dbReference>
<dbReference type="SUPFAM" id="SSF75217">
    <property type="entry name" value="alpha/beta knot"/>
    <property type="match status" value="1"/>
</dbReference>
<keyword evidence="5 6" id="KW-0819">tRNA processing</keyword>
<evidence type="ECO:0000256" key="2">
    <source>
        <dbReference type="ARBA" id="ARBA00022603"/>
    </source>
</evidence>
<keyword evidence="2 6" id="KW-0489">Methyltransferase</keyword>
<feature type="binding site" evidence="6">
    <location>
        <position position="122"/>
    </location>
    <ligand>
        <name>S-adenosyl-L-methionine</name>
        <dbReference type="ChEBI" id="CHEBI:59789"/>
    </ligand>
</feature>
<dbReference type="PANTHER" id="PTHR40703:SF1">
    <property type="entry name" value="TRNA (PSEUDOURIDINE(54)-N(1))-METHYLTRANSFERASE"/>
    <property type="match status" value="1"/>
</dbReference>
<protein>
    <recommendedName>
        <fullName evidence="6">tRNA (pseudouridine(54)-N(1))-methyltransferase</fullName>
        <ecNumber evidence="6">2.1.1.257</ecNumber>
    </recommendedName>
</protein>
<dbReference type="InterPro" id="IPR029026">
    <property type="entry name" value="tRNA_m1G_MTases_N"/>
</dbReference>
<comment type="subcellular location">
    <subcellularLocation>
        <location evidence="6">Cytoplasm</location>
    </subcellularLocation>
</comment>
<reference evidence="7 8" key="1">
    <citation type="submission" date="2015-09" db="EMBL/GenBank/DDBJ databases">
        <title>A metagenomics-based metabolic model of nitrate-dependent anaerobic oxidation of methane by Methanoperedens-like archaea.</title>
        <authorList>
            <person name="Arshad A."/>
            <person name="Speth D.R."/>
            <person name="De Graaf R.M."/>
            <person name="Op Den Camp H.J."/>
            <person name="Jetten M.S."/>
            <person name="Welte C.U."/>
        </authorList>
    </citation>
    <scope>NUCLEOTIDE SEQUENCE [LARGE SCALE GENOMIC DNA]</scope>
</reference>
<dbReference type="EMBL" id="LKCM01000219">
    <property type="protein sequence ID" value="KPQ42584.1"/>
    <property type="molecule type" value="Genomic_DNA"/>
</dbReference>
<dbReference type="CDD" id="cd18087">
    <property type="entry name" value="TrmY-like"/>
    <property type="match status" value="1"/>
</dbReference>
<dbReference type="Proteomes" id="UP000050360">
    <property type="component" value="Unassembled WGS sequence"/>
</dbReference>
<comment type="catalytic activity">
    <reaction evidence="6">
        <text>pseudouridine(54) in tRNA + S-adenosyl-L-methionine = N(1)-methylpseudouridine(54) in tRNA + S-adenosyl-L-homocysteine + H(+)</text>
        <dbReference type="Rhea" id="RHEA:55292"/>
        <dbReference type="Rhea" id="RHEA-COMP:14140"/>
        <dbReference type="Rhea" id="RHEA-COMP:14141"/>
        <dbReference type="ChEBI" id="CHEBI:15378"/>
        <dbReference type="ChEBI" id="CHEBI:57856"/>
        <dbReference type="ChEBI" id="CHEBI:59789"/>
        <dbReference type="ChEBI" id="CHEBI:65314"/>
        <dbReference type="ChEBI" id="CHEBI:74890"/>
        <dbReference type="EC" id="2.1.1.257"/>
    </reaction>
</comment>
<dbReference type="InterPro" id="IPR007158">
    <property type="entry name" value="TrmY"/>
</dbReference>
<feature type="binding site" evidence="6">
    <location>
        <position position="175"/>
    </location>
    <ligand>
        <name>S-adenosyl-L-methionine</name>
        <dbReference type="ChEBI" id="CHEBI:59789"/>
    </ligand>
</feature>
<dbReference type="Gene3D" id="3.40.1280.10">
    <property type="match status" value="1"/>
</dbReference>
<dbReference type="PANTHER" id="PTHR40703">
    <property type="entry name" value="TRNA (PSEUDOURIDINE(54)-N(1))-METHYLTRANSFERASE"/>
    <property type="match status" value="1"/>
</dbReference>
<comment type="subunit">
    <text evidence="6">Homodimer.</text>
</comment>
<evidence type="ECO:0000256" key="1">
    <source>
        <dbReference type="ARBA" id="ARBA00022490"/>
    </source>
</evidence>
<dbReference type="GO" id="GO:0030488">
    <property type="term" value="P:tRNA methylation"/>
    <property type="evidence" value="ECO:0007669"/>
    <property type="project" value="UniProtKB-UniRule"/>
</dbReference>
<keyword evidence="1 6" id="KW-0963">Cytoplasm</keyword>
<dbReference type="GO" id="GO:0008757">
    <property type="term" value="F:S-adenosylmethionine-dependent methyltransferase activity"/>
    <property type="evidence" value="ECO:0007669"/>
    <property type="project" value="UniProtKB-UniRule"/>
</dbReference>
<comment type="caution">
    <text evidence="6">Lacks conserved residue(s) required for the propagation of feature annotation.</text>
</comment>
<evidence type="ECO:0000313" key="7">
    <source>
        <dbReference type="EMBL" id="KPQ42584.1"/>
    </source>
</evidence>
<comment type="caution">
    <text evidence="7">The sequence shown here is derived from an EMBL/GenBank/DDBJ whole genome shotgun (WGS) entry which is preliminary data.</text>
</comment>
<sequence length="189" mass="21601">MKRSKAMREFILYSRTGRTDSRFSNLREAGRLDVVYQSILMSLFRSHGIRRDVTFHALLGGPPNPPLELMVEGETLRDARTDEKTWEDIMRKVLSGREHPGITVQKNSLQHLVKEKQNIFVLEESGESINTIDLGSDPVFVLGDQVGLPRKDEEFVLRYGKKVSIGEKAYLACACISIINYILDRRESF</sequence>
<dbReference type="GO" id="GO:0005737">
    <property type="term" value="C:cytoplasm"/>
    <property type="evidence" value="ECO:0007669"/>
    <property type="project" value="UniProtKB-SubCell"/>
</dbReference>
<evidence type="ECO:0000256" key="3">
    <source>
        <dbReference type="ARBA" id="ARBA00022679"/>
    </source>
</evidence>
<name>A0A0P7ZG42_9EURY</name>
<evidence type="ECO:0000256" key="4">
    <source>
        <dbReference type="ARBA" id="ARBA00022691"/>
    </source>
</evidence>
<keyword evidence="3 6" id="KW-0808">Transferase</keyword>
<accession>A0A0P7ZG42</accession>
<keyword evidence="4 6" id="KW-0949">S-adenosyl-L-methionine</keyword>
<dbReference type="Pfam" id="PF04013">
    <property type="entry name" value="Methyltrn_RNA_2"/>
    <property type="match status" value="1"/>
</dbReference>
<proteinExistence type="inferred from homology"/>